<protein>
    <submittedName>
        <fullName evidence="1">Uncharacterized protein</fullName>
    </submittedName>
</protein>
<sequence>MTPSTSIRFAGDVSIDKAQIITSKGFYQDISAQIITLQLYEDLFAPFLTGSLIIKESLDLINLFPFIGEEFLELEITTPSLERGNVKSRFYIYKLTNRELLGDRAVVYQLHFISQEAIVDLNKKISKVFTGKISDMVAQFVTGDADGLESKKQLYVEPTGNNLKYISNYWSPVENLIYLTSNAANNSPSYIFFENRDGFYFVSLDSLYNAAVFQDFVYDKYTRDSGSNGTDSRNIPEDFKRIMEISIPVGYDYMDRIRSGMLSSKAISFDITKKSYTVKNYNMFQRFDQQKHLNQYPINSNSSIFRNNSMMINYPRAYGQFNGFGDTSNFSTVQERLSLIKMAQANRLNITVMGRVDYTVGQKVSVTLNKIEPISKEDTDVTDKMFSGYYLISAINHYIDRDKHECNIELIKESLQMDLNRK</sequence>
<dbReference type="EMBL" id="LR798293">
    <property type="protein sequence ID" value="CAB5221611.1"/>
    <property type="molecule type" value="Genomic_DNA"/>
</dbReference>
<reference evidence="1" key="1">
    <citation type="submission" date="2020-05" db="EMBL/GenBank/DDBJ databases">
        <authorList>
            <person name="Chiriac C."/>
            <person name="Salcher M."/>
            <person name="Ghai R."/>
            <person name="Kavagutti S V."/>
        </authorList>
    </citation>
    <scope>NUCLEOTIDE SEQUENCE</scope>
</reference>
<organism evidence="1">
    <name type="scientific">uncultured Caudovirales phage</name>
    <dbReference type="NCBI Taxonomy" id="2100421"/>
    <lineage>
        <taxon>Viruses</taxon>
        <taxon>Duplodnaviria</taxon>
        <taxon>Heunggongvirae</taxon>
        <taxon>Uroviricota</taxon>
        <taxon>Caudoviricetes</taxon>
        <taxon>Peduoviridae</taxon>
        <taxon>Maltschvirus</taxon>
        <taxon>Maltschvirus maltsch</taxon>
    </lineage>
</organism>
<evidence type="ECO:0000313" key="1">
    <source>
        <dbReference type="EMBL" id="CAB5221611.1"/>
    </source>
</evidence>
<name>A0A6J7WUF4_9CAUD</name>
<gene>
    <name evidence="1" type="ORF">UFOVP240_212</name>
</gene>
<accession>A0A6J7WUF4</accession>
<proteinExistence type="predicted"/>